<evidence type="ECO:0000313" key="2">
    <source>
        <dbReference type="Proteomes" id="UP000517712"/>
    </source>
</evidence>
<comment type="caution">
    <text evidence="1">The sequence shown here is derived from an EMBL/GenBank/DDBJ whole genome shotgun (WGS) entry which is preliminary data.</text>
</comment>
<gene>
    <name evidence="1" type="ORF">HD600_001340</name>
</gene>
<organism evidence="1 2">
    <name type="scientific">Microbacterium ginsengiterrae</name>
    <dbReference type="NCBI Taxonomy" id="546115"/>
    <lineage>
        <taxon>Bacteria</taxon>
        <taxon>Bacillati</taxon>
        <taxon>Actinomycetota</taxon>
        <taxon>Actinomycetes</taxon>
        <taxon>Micrococcales</taxon>
        <taxon>Microbacteriaceae</taxon>
        <taxon>Microbacterium</taxon>
    </lineage>
</organism>
<dbReference type="AlphaFoldDB" id="A0A7W9FCV9"/>
<proteinExistence type="predicted"/>
<protein>
    <submittedName>
        <fullName evidence="1">Uncharacterized protein</fullName>
    </submittedName>
</protein>
<accession>A0A7W9FCV9</accession>
<dbReference type="RefSeq" id="WP_184282446.1">
    <property type="nucleotide sequence ID" value="NZ_BAAAPG010000001.1"/>
</dbReference>
<dbReference type="Proteomes" id="UP000517712">
    <property type="component" value="Unassembled WGS sequence"/>
</dbReference>
<reference evidence="1 2" key="1">
    <citation type="submission" date="2020-08" db="EMBL/GenBank/DDBJ databases">
        <title>Sequencing the genomes of 1000 actinobacteria strains.</title>
        <authorList>
            <person name="Klenk H.-P."/>
        </authorList>
    </citation>
    <scope>NUCLEOTIDE SEQUENCE [LARGE SCALE GENOMIC DNA]</scope>
    <source>
        <strain evidence="1 2">DSM 24823</strain>
    </source>
</reference>
<sequence length="70" mass="7284">MPRETDAADGQAEVRLPPFDVFTTEYSDAEQATLRSALASASVGVGELFDADALYAAMASDGPCAGDLTR</sequence>
<dbReference type="EMBL" id="JACHMU010000001">
    <property type="protein sequence ID" value="MBB5742843.1"/>
    <property type="molecule type" value="Genomic_DNA"/>
</dbReference>
<name>A0A7W9FCV9_9MICO</name>
<keyword evidence="2" id="KW-1185">Reference proteome</keyword>
<evidence type="ECO:0000313" key="1">
    <source>
        <dbReference type="EMBL" id="MBB5742843.1"/>
    </source>
</evidence>